<evidence type="ECO:0000313" key="2">
    <source>
        <dbReference type="Proteomes" id="UP000218231"/>
    </source>
</evidence>
<accession>A0A2A2L4N9</accession>
<evidence type="ECO:0000313" key="1">
    <source>
        <dbReference type="EMBL" id="PAV81027.1"/>
    </source>
</evidence>
<name>A0A2A2L4N9_9BILA</name>
<comment type="caution">
    <text evidence="1">The sequence shown here is derived from an EMBL/GenBank/DDBJ whole genome shotgun (WGS) entry which is preliminary data.</text>
</comment>
<dbReference type="OrthoDB" id="8947651at2759"/>
<reference evidence="1 2" key="1">
    <citation type="journal article" date="2017" name="Curr. Biol.">
        <title>Genome architecture and evolution of a unichromosomal asexual nematode.</title>
        <authorList>
            <person name="Fradin H."/>
            <person name="Zegar C."/>
            <person name="Gutwein M."/>
            <person name="Lucas J."/>
            <person name="Kovtun M."/>
            <person name="Corcoran D."/>
            <person name="Baugh L.R."/>
            <person name="Kiontke K."/>
            <person name="Gunsalus K."/>
            <person name="Fitch D.H."/>
            <person name="Piano F."/>
        </authorList>
    </citation>
    <scope>NUCLEOTIDE SEQUENCE [LARGE SCALE GENOMIC DNA]</scope>
    <source>
        <strain evidence="1">PF1309</strain>
    </source>
</reference>
<dbReference type="AlphaFoldDB" id="A0A2A2L4N9"/>
<protein>
    <submittedName>
        <fullName evidence="1">Uncharacterized protein</fullName>
    </submittedName>
</protein>
<organism evidence="1 2">
    <name type="scientific">Diploscapter pachys</name>
    <dbReference type="NCBI Taxonomy" id="2018661"/>
    <lineage>
        <taxon>Eukaryota</taxon>
        <taxon>Metazoa</taxon>
        <taxon>Ecdysozoa</taxon>
        <taxon>Nematoda</taxon>
        <taxon>Chromadorea</taxon>
        <taxon>Rhabditida</taxon>
        <taxon>Rhabditina</taxon>
        <taxon>Rhabditomorpha</taxon>
        <taxon>Rhabditoidea</taxon>
        <taxon>Rhabditidae</taxon>
        <taxon>Diploscapter</taxon>
    </lineage>
</organism>
<sequence>MVVHSSPSTANCCAVSAKHRPLLFLRTQVEPGLLHVILVYEHAHIDIYKYDHVDVHKYDHINVHQYDHVNVHQYDHVNVHKHDHSM</sequence>
<gene>
    <name evidence="1" type="ORF">WR25_06208</name>
</gene>
<keyword evidence="2" id="KW-1185">Reference proteome</keyword>
<proteinExistence type="predicted"/>
<dbReference type="Proteomes" id="UP000218231">
    <property type="component" value="Unassembled WGS sequence"/>
</dbReference>
<dbReference type="EMBL" id="LIAE01007212">
    <property type="protein sequence ID" value="PAV81027.1"/>
    <property type="molecule type" value="Genomic_DNA"/>
</dbReference>